<feature type="compositionally biased region" description="Low complexity" evidence="1">
    <location>
        <begin position="96"/>
        <end position="112"/>
    </location>
</feature>
<dbReference type="AlphaFoldDB" id="A0AAW0RL86"/>
<feature type="compositionally biased region" description="Basic and acidic residues" evidence="1">
    <location>
        <begin position="512"/>
        <end position="538"/>
    </location>
</feature>
<evidence type="ECO:0000313" key="2">
    <source>
        <dbReference type="EMBL" id="KAK8142959.1"/>
    </source>
</evidence>
<feature type="region of interest" description="Disordered" evidence="1">
    <location>
        <begin position="96"/>
        <end position="125"/>
    </location>
</feature>
<gene>
    <name evidence="2" type="ORF">G3M48_007912</name>
</gene>
<feature type="compositionally biased region" description="Acidic residues" evidence="1">
    <location>
        <begin position="487"/>
        <end position="505"/>
    </location>
</feature>
<feature type="region of interest" description="Disordered" evidence="1">
    <location>
        <begin position="148"/>
        <end position="188"/>
    </location>
</feature>
<feature type="region of interest" description="Disordered" evidence="1">
    <location>
        <begin position="464"/>
        <end position="577"/>
    </location>
</feature>
<feature type="region of interest" description="Disordered" evidence="1">
    <location>
        <begin position="213"/>
        <end position="264"/>
    </location>
</feature>
<accession>A0AAW0RL86</accession>
<feature type="compositionally biased region" description="Basic and acidic residues" evidence="1">
    <location>
        <begin position="547"/>
        <end position="563"/>
    </location>
</feature>
<keyword evidence="3" id="KW-1185">Reference proteome</keyword>
<feature type="compositionally biased region" description="Basic and acidic residues" evidence="1">
    <location>
        <begin position="64"/>
        <end position="78"/>
    </location>
</feature>
<organism evidence="2 3">
    <name type="scientific">Beauveria asiatica</name>
    <dbReference type="NCBI Taxonomy" id="1069075"/>
    <lineage>
        <taxon>Eukaryota</taxon>
        <taxon>Fungi</taxon>
        <taxon>Dikarya</taxon>
        <taxon>Ascomycota</taxon>
        <taxon>Pezizomycotina</taxon>
        <taxon>Sordariomycetes</taxon>
        <taxon>Hypocreomycetidae</taxon>
        <taxon>Hypocreales</taxon>
        <taxon>Cordycipitaceae</taxon>
        <taxon>Beauveria</taxon>
    </lineage>
</organism>
<feature type="compositionally biased region" description="Basic residues" evidence="1">
    <location>
        <begin position="564"/>
        <end position="577"/>
    </location>
</feature>
<proteinExistence type="predicted"/>
<feature type="compositionally biased region" description="Pro residues" evidence="1">
    <location>
        <begin position="231"/>
        <end position="242"/>
    </location>
</feature>
<evidence type="ECO:0000313" key="3">
    <source>
        <dbReference type="Proteomes" id="UP001397290"/>
    </source>
</evidence>
<feature type="region of interest" description="Disordered" evidence="1">
    <location>
        <begin position="58"/>
        <end position="78"/>
    </location>
</feature>
<feature type="compositionally biased region" description="Low complexity" evidence="1">
    <location>
        <begin position="216"/>
        <end position="230"/>
    </location>
</feature>
<dbReference type="EMBL" id="JAAHCF010000577">
    <property type="protein sequence ID" value="KAK8142959.1"/>
    <property type="molecule type" value="Genomic_DNA"/>
</dbReference>
<reference evidence="2 3" key="1">
    <citation type="submission" date="2020-02" db="EMBL/GenBank/DDBJ databases">
        <title>Comparative genomics of the hypocrealean fungal genus Beauvera.</title>
        <authorList>
            <person name="Showalter D.N."/>
            <person name="Bushley K.E."/>
            <person name="Rehner S.A."/>
        </authorList>
    </citation>
    <scope>NUCLEOTIDE SEQUENCE [LARGE SCALE GENOMIC DNA]</scope>
    <source>
        <strain evidence="2 3">ARSEF4384</strain>
    </source>
</reference>
<evidence type="ECO:0000256" key="1">
    <source>
        <dbReference type="SAM" id="MobiDB-lite"/>
    </source>
</evidence>
<name>A0AAW0RL86_9HYPO</name>
<dbReference type="Proteomes" id="UP001397290">
    <property type="component" value="Unassembled WGS sequence"/>
</dbReference>
<comment type="caution">
    <text evidence="2">The sequence shown here is derived from an EMBL/GenBank/DDBJ whole genome shotgun (WGS) entry which is preliminary data.</text>
</comment>
<sequence length="577" mass="63780">MALRFRPCAKIDTTPLLHLPITAPLPSQTNTDAGINASKRPRLVDNIAAEYLQHQQQQQQQSFYEHESTVETQLQHHQDQLLQQPDWAALQLQLDAPPQQQEQDQFQQLPQLRHSQHSQHGEDILADGGGFVSFYSHLPELAPEPVHFISPHLNHQPLHHPEQQPTPHLNHHHHLHHPEEQLSPPSPALAFDPSLTFLHGPLPMSSVVALPPSAFQQQQQQQQQQQHPPVVLMPPPPPPPPTTTTKPHANTPRPRAPMTSTSATAAAALSSSSASAALAYASSLSATGGPSACTLRIGGYTLEEAGIKLPLGLSDAERRRRLRIIAEELHHEATHPPVLPPSQVPDLPEKPPPVPLPKLTAGMTPAQRAAASAEILRLSHAQKKADQGRNNLAAKKSRMLRLECLDNTRLQLDAKSAECIWLRVQVVALSGEPLPRRPSEAWGGFDYVYRARKRRRRRLLTLLEDEDEAPRGGAAPPPPPLIKVEDKEEEGNDEDEDEDEDEPDVEGIVPRRVKEAITEEVRARVEAHKEAVEEESRRKTSASRTAKKSEAAAKAEAAKTDKKGRQRRGSGGGKRKQ</sequence>
<protein>
    <submittedName>
        <fullName evidence="2">Uncharacterized protein</fullName>
    </submittedName>
</protein>